<dbReference type="GO" id="GO:0016829">
    <property type="term" value="F:lyase activity"/>
    <property type="evidence" value="ECO:0007669"/>
    <property type="project" value="UniProtKB-KW"/>
</dbReference>
<reference evidence="4 5" key="1">
    <citation type="submission" date="2019-10" db="EMBL/GenBank/DDBJ databases">
        <title>Whole genome shotgun sequence of Acrocarpospora macrocephala NBRC 16266.</title>
        <authorList>
            <person name="Ichikawa N."/>
            <person name="Kimura A."/>
            <person name="Kitahashi Y."/>
            <person name="Komaki H."/>
            <person name="Oguchi A."/>
        </authorList>
    </citation>
    <scope>NUCLEOTIDE SEQUENCE [LARGE SCALE GENOMIC DNA]</scope>
    <source>
        <strain evidence="4 5">NBRC 16266</strain>
    </source>
</reference>
<accession>A0A5M3WE23</accession>
<dbReference type="Gene3D" id="3.90.226.10">
    <property type="entry name" value="2-enoyl-CoA Hydratase, Chain A, domain 1"/>
    <property type="match status" value="1"/>
</dbReference>
<keyword evidence="2" id="KW-0456">Lyase</keyword>
<protein>
    <submittedName>
        <fullName evidence="4">Enoyl-CoA hydratase</fullName>
    </submittedName>
</protein>
<evidence type="ECO:0000256" key="3">
    <source>
        <dbReference type="RuleBase" id="RU003707"/>
    </source>
</evidence>
<dbReference type="SUPFAM" id="SSF52096">
    <property type="entry name" value="ClpP/crotonase"/>
    <property type="match status" value="1"/>
</dbReference>
<evidence type="ECO:0000256" key="1">
    <source>
        <dbReference type="ARBA" id="ARBA00005254"/>
    </source>
</evidence>
<dbReference type="InterPro" id="IPR001753">
    <property type="entry name" value="Enoyl-CoA_hydra/iso"/>
</dbReference>
<evidence type="ECO:0000313" key="5">
    <source>
        <dbReference type="Proteomes" id="UP000331127"/>
    </source>
</evidence>
<dbReference type="AlphaFoldDB" id="A0A5M3WE23"/>
<dbReference type="InterPro" id="IPR018376">
    <property type="entry name" value="Enoyl-CoA_hyd/isom_CS"/>
</dbReference>
<dbReference type="Pfam" id="PF00378">
    <property type="entry name" value="ECH_1"/>
    <property type="match status" value="1"/>
</dbReference>
<sequence length="254" mass="27147">MSLADGLLELTLARPQALNSLNLELKERLGEVLGQVAYDDKVRAVLVTGEGRAFCAGGDLSEMDPKRSPEEARARQHKLLNQVFLPLARLSKPVVAAVHGHAHGAGLSLALACDVVVAGESAPMSFGYVHRGLTPDCGITYVLPRLVGMARAKELLFSGRRFTGAEALAMGLIAEAVPDGDVIERARARARELARGATVALALTKRMLDQSTHLGFEDVIELEAYSQAVTRATQDHAEGIAAFAEKRIAVFTGR</sequence>
<evidence type="ECO:0000313" key="4">
    <source>
        <dbReference type="EMBL" id="GES07194.1"/>
    </source>
</evidence>
<dbReference type="GO" id="GO:0006635">
    <property type="term" value="P:fatty acid beta-oxidation"/>
    <property type="evidence" value="ECO:0007669"/>
    <property type="project" value="TreeGrafter"/>
</dbReference>
<dbReference type="PROSITE" id="PS00166">
    <property type="entry name" value="ENOYL_COA_HYDRATASE"/>
    <property type="match status" value="1"/>
</dbReference>
<dbReference type="Gene3D" id="1.10.12.10">
    <property type="entry name" value="Lyase 2-enoyl-coa Hydratase, Chain A, domain 2"/>
    <property type="match status" value="1"/>
</dbReference>
<dbReference type="InterPro" id="IPR014748">
    <property type="entry name" value="Enoyl-CoA_hydra_C"/>
</dbReference>
<dbReference type="PANTHER" id="PTHR11941:SF133">
    <property type="entry name" value="1,2-EPOXYPHENYLACETYL-COA ISOMERASE"/>
    <property type="match status" value="1"/>
</dbReference>
<dbReference type="PANTHER" id="PTHR11941">
    <property type="entry name" value="ENOYL-COA HYDRATASE-RELATED"/>
    <property type="match status" value="1"/>
</dbReference>
<organism evidence="4 5">
    <name type="scientific">Acrocarpospora macrocephala</name>
    <dbReference type="NCBI Taxonomy" id="150177"/>
    <lineage>
        <taxon>Bacteria</taxon>
        <taxon>Bacillati</taxon>
        <taxon>Actinomycetota</taxon>
        <taxon>Actinomycetes</taxon>
        <taxon>Streptosporangiales</taxon>
        <taxon>Streptosporangiaceae</taxon>
        <taxon>Acrocarpospora</taxon>
    </lineage>
</organism>
<gene>
    <name evidence="4" type="ORF">Amac_007890</name>
</gene>
<comment type="caution">
    <text evidence="4">The sequence shown here is derived from an EMBL/GenBank/DDBJ whole genome shotgun (WGS) entry which is preliminary data.</text>
</comment>
<dbReference type="EMBL" id="BLAE01000005">
    <property type="protein sequence ID" value="GES07194.1"/>
    <property type="molecule type" value="Genomic_DNA"/>
</dbReference>
<keyword evidence="5" id="KW-1185">Reference proteome</keyword>
<proteinExistence type="inferred from homology"/>
<comment type="similarity">
    <text evidence="1 3">Belongs to the enoyl-CoA hydratase/isomerase family.</text>
</comment>
<dbReference type="InterPro" id="IPR029045">
    <property type="entry name" value="ClpP/crotonase-like_dom_sf"/>
</dbReference>
<name>A0A5M3WE23_9ACTN</name>
<dbReference type="Proteomes" id="UP000331127">
    <property type="component" value="Unassembled WGS sequence"/>
</dbReference>
<dbReference type="CDD" id="cd06558">
    <property type="entry name" value="crotonase-like"/>
    <property type="match status" value="1"/>
</dbReference>
<evidence type="ECO:0000256" key="2">
    <source>
        <dbReference type="ARBA" id="ARBA00023239"/>
    </source>
</evidence>